<keyword evidence="3" id="KW-1185">Reference proteome</keyword>
<gene>
    <name evidence="2" type="ORF">GIB67_028431</name>
</gene>
<dbReference type="AlphaFoldDB" id="A0A7J7MBZ7"/>
<protein>
    <submittedName>
        <fullName evidence="2">Uncharacterized protein</fullName>
    </submittedName>
</protein>
<name>A0A7J7MBZ7_9MAGN</name>
<feature type="signal peptide" evidence="1">
    <location>
        <begin position="1"/>
        <end position="16"/>
    </location>
</feature>
<comment type="caution">
    <text evidence="2">The sequence shown here is derived from an EMBL/GenBank/DDBJ whole genome shotgun (WGS) entry which is preliminary data.</text>
</comment>
<evidence type="ECO:0000313" key="2">
    <source>
        <dbReference type="EMBL" id="KAF6152389.1"/>
    </source>
</evidence>
<sequence>MAMGFRCIVWVHKLLTGYFCMDDMERQDDVHIPVSLPGEEIDEIVEQVEEEESAQAKIEFELEFGHLETEY</sequence>
<accession>A0A7J7MBZ7</accession>
<dbReference type="Proteomes" id="UP000541444">
    <property type="component" value="Unassembled WGS sequence"/>
</dbReference>
<evidence type="ECO:0000313" key="3">
    <source>
        <dbReference type="Proteomes" id="UP000541444"/>
    </source>
</evidence>
<feature type="chain" id="PRO_5029648865" evidence="1">
    <location>
        <begin position="17"/>
        <end position="71"/>
    </location>
</feature>
<dbReference type="EMBL" id="JACGCM010001639">
    <property type="protein sequence ID" value="KAF6152389.1"/>
    <property type="molecule type" value="Genomic_DNA"/>
</dbReference>
<reference evidence="2 3" key="1">
    <citation type="journal article" date="2020" name="IScience">
        <title>Genome Sequencing of the Endangered Kingdonia uniflora (Circaeasteraceae, Ranunculales) Reveals Potential Mechanisms of Evolutionary Specialization.</title>
        <authorList>
            <person name="Sun Y."/>
            <person name="Deng T."/>
            <person name="Zhang A."/>
            <person name="Moore M.J."/>
            <person name="Landis J.B."/>
            <person name="Lin N."/>
            <person name="Zhang H."/>
            <person name="Zhang X."/>
            <person name="Huang J."/>
            <person name="Zhang X."/>
            <person name="Sun H."/>
            <person name="Wang H."/>
        </authorList>
    </citation>
    <scope>NUCLEOTIDE SEQUENCE [LARGE SCALE GENOMIC DNA]</scope>
    <source>
        <strain evidence="2">TB1705</strain>
        <tissue evidence="2">Leaf</tissue>
    </source>
</reference>
<proteinExistence type="predicted"/>
<evidence type="ECO:0000256" key="1">
    <source>
        <dbReference type="SAM" id="SignalP"/>
    </source>
</evidence>
<organism evidence="2 3">
    <name type="scientific">Kingdonia uniflora</name>
    <dbReference type="NCBI Taxonomy" id="39325"/>
    <lineage>
        <taxon>Eukaryota</taxon>
        <taxon>Viridiplantae</taxon>
        <taxon>Streptophyta</taxon>
        <taxon>Embryophyta</taxon>
        <taxon>Tracheophyta</taxon>
        <taxon>Spermatophyta</taxon>
        <taxon>Magnoliopsida</taxon>
        <taxon>Ranunculales</taxon>
        <taxon>Circaeasteraceae</taxon>
        <taxon>Kingdonia</taxon>
    </lineage>
</organism>
<keyword evidence="1" id="KW-0732">Signal</keyword>